<evidence type="ECO:0000256" key="6">
    <source>
        <dbReference type="SAM" id="MobiDB-lite"/>
    </source>
</evidence>
<dbReference type="GO" id="GO:0005634">
    <property type="term" value="C:nucleus"/>
    <property type="evidence" value="ECO:0007669"/>
    <property type="project" value="UniProtKB-SubCell"/>
</dbReference>
<gene>
    <name evidence="9" type="ORF">CEURO_LOCUS16443</name>
</gene>
<keyword evidence="4" id="KW-0804">Transcription</keyword>
<evidence type="ECO:0000313" key="9">
    <source>
        <dbReference type="EMBL" id="CAH9104173.1"/>
    </source>
</evidence>
<evidence type="ECO:0000313" key="10">
    <source>
        <dbReference type="Proteomes" id="UP001152484"/>
    </source>
</evidence>
<reference evidence="9" key="1">
    <citation type="submission" date="2022-07" db="EMBL/GenBank/DDBJ databases">
        <authorList>
            <person name="Macas J."/>
            <person name="Novak P."/>
            <person name="Neumann P."/>
        </authorList>
    </citation>
    <scope>NUCLEOTIDE SEQUENCE</scope>
</reference>
<dbReference type="InterPro" id="IPR017930">
    <property type="entry name" value="Myb_dom"/>
</dbReference>
<evidence type="ECO:0000256" key="2">
    <source>
        <dbReference type="ARBA" id="ARBA00023015"/>
    </source>
</evidence>
<feature type="domain" description="Myb-like" evidence="7">
    <location>
        <begin position="62"/>
        <end position="112"/>
    </location>
</feature>
<keyword evidence="10" id="KW-1185">Reference proteome</keyword>
<comment type="caution">
    <text evidence="9">The sequence shown here is derived from an EMBL/GenBank/DDBJ whole genome shotgun (WGS) entry which is preliminary data.</text>
</comment>
<dbReference type="FunFam" id="1.10.10.60:FF:000121">
    <property type="entry name" value="Myb transcription factor"/>
    <property type="match status" value="1"/>
</dbReference>
<dbReference type="InterPro" id="IPR015495">
    <property type="entry name" value="Myb_TF_plants"/>
</dbReference>
<sequence>MGRTPCCEKVGLNRGRWTREEDERLIKYIQQHGEGSWRSLPNNAGLQRCGKSCRLRWINYLRSDLKRGNFTAEEEETIVKLHTSMGNRWSLIASQLPGRTDNEIKNYWNSHLSRRMYSFRFIRSGPTPAVADDVASKTPSSRRRRGGRVSRSLAKKYNTASFHVASSSFRNKCNPSELHGSREEPGSTELPLGPTTAKGPDENKVPAMGPRGEGFDSEMTPGEVAGGVLLAVNAEAGVGCGSMPAGDGDGGECNATAGHGIFHDEEEWVNWILDDDDVVDAIEGYDEIWEGFNDMLLWPWDDNENNKMMIDSDNTNS</sequence>
<dbReference type="PROSITE" id="PS50090">
    <property type="entry name" value="MYB_LIKE"/>
    <property type="match status" value="2"/>
</dbReference>
<dbReference type="Gene3D" id="1.10.10.60">
    <property type="entry name" value="Homeodomain-like"/>
    <property type="match status" value="2"/>
</dbReference>
<feature type="domain" description="HTH myb-type" evidence="8">
    <location>
        <begin position="62"/>
        <end position="116"/>
    </location>
</feature>
<name>A0A9P1EGS6_CUSEU</name>
<evidence type="ECO:0000256" key="5">
    <source>
        <dbReference type="ARBA" id="ARBA00023242"/>
    </source>
</evidence>
<feature type="region of interest" description="Disordered" evidence="6">
    <location>
        <begin position="128"/>
        <end position="152"/>
    </location>
</feature>
<dbReference type="GO" id="GO:0010597">
    <property type="term" value="P:green leaf volatile biosynthetic process"/>
    <property type="evidence" value="ECO:0007669"/>
    <property type="project" value="UniProtKB-ARBA"/>
</dbReference>
<proteinExistence type="predicted"/>
<evidence type="ECO:0000256" key="4">
    <source>
        <dbReference type="ARBA" id="ARBA00023163"/>
    </source>
</evidence>
<keyword evidence="3" id="KW-0238">DNA-binding</keyword>
<dbReference type="InterPro" id="IPR009057">
    <property type="entry name" value="Homeodomain-like_sf"/>
</dbReference>
<organism evidence="9 10">
    <name type="scientific">Cuscuta europaea</name>
    <name type="common">European dodder</name>
    <dbReference type="NCBI Taxonomy" id="41803"/>
    <lineage>
        <taxon>Eukaryota</taxon>
        <taxon>Viridiplantae</taxon>
        <taxon>Streptophyta</taxon>
        <taxon>Embryophyta</taxon>
        <taxon>Tracheophyta</taxon>
        <taxon>Spermatophyta</taxon>
        <taxon>Magnoliopsida</taxon>
        <taxon>eudicotyledons</taxon>
        <taxon>Gunneridae</taxon>
        <taxon>Pentapetalae</taxon>
        <taxon>asterids</taxon>
        <taxon>lamiids</taxon>
        <taxon>Solanales</taxon>
        <taxon>Convolvulaceae</taxon>
        <taxon>Cuscuteae</taxon>
        <taxon>Cuscuta</taxon>
        <taxon>Cuscuta subgen. Cuscuta</taxon>
    </lineage>
</organism>
<dbReference type="SMART" id="SM00717">
    <property type="entry name" value="SANT"/>
    <property type="match status" value="2"/>
</dbReference>
<dbReference type="PANTHER" id="PTHR47999:SF6">
    <property type="entry name" value="MYB-RELATED PROTEIN P"/>
    <property type="match status" value="1"/>
</dbReference>
<feature type="domain" description="Myb-like" evidence="7">
    <location>
        <begin position="9"/>
        <end position="61"/>
    </location>
</feature>
<comment type="subcellular location">
    <subcellularLocation>
        <location evidence="1">Nucleus</location>
    </subcellularLocation>
</comment>
<dbReference type="CDD" id="cd00167">
    <property type="entry name" value="SANT"/>
    <property type="match status" value="2"/>
</dbReference>
<dbReference type="Proteomes" id="UP001152484">
    <property type="component" value="Unassembled WGS sequence"/>
</dbReference>
<dbReference type="GO" id="GO:0000976">
    <property type="term" value="F:transcription cis-regulatory region binding"/>
    <property type="evidence" value="ECO:0007669"/>
    <property type="project" value="UniProtKB-ARBA"/>
</dbReference>
<feature type="domain" description="HTH myb-type" evidence="8">
    <location>
        <begin position="9"/>
        <end position="61"/>
    </location>
</feature>
<keyword evidence="5" id="KW-0539">Nucleus</keyword>
<dbReference type="EMBL" id="CAMAPE010000045">
    <property type="protein sequence ID" value="CAH9104173.1"/>
    <property type="molecule type" value="Genomic_DNA"/>
</dbReference>
<keyword evidence="2" id="KW-0805">Transcription regulation</keyword>
<dbReference type="OrthoDB" id="2143914at2759"/>
<accession>A0A9P1EGS6</accession>
<protein>
    <submittedName>
        <fullName evidence="9">Uncharacterized protein</fullName>
    </submittedName>
</protein>
<evidence type="ECO:0000259" key="8">
    <source>
        <dbReference type="PROSITE" id="PS51294"/>
    </source>
</evidence>
<dbReference type="Pfam" id="PF00249">
    <property type="entry name" value="Myb_DNA-binding"/>
    <property type="match status" value="2"/>
</dbReference>
<evidence type="ECO:0000259" key="7">
    <source>
        <dbReference type="PROSITE" id="PS50090"/>
    </source>
</evidence>
<dbReference type="InterPro" id="IPR001005">
    <property type="entry name" value="SANT/Myb"/>
</dbReference>
<dbReference type="AlphaFoldDB" id="A0A9P1EGS6"/>
<dbReference type="PANTHER" id="PTHR47999">
    <property type="entry name" value="TRANSCRIPTION FACTOR MYB8-RELATED-RELATED"/>
    <property type="match status" value="1"/>
</dbReference>
<evidence type="ECO:0000256" key="3">
    <source>
        <dbReference type="ARBA" id="ARBA00023125"/>
    </source>
</evidence>
<evidence type="ECO:0000256" key="1">
    <source>
        <dbReference type="ARBA" id="ARBA00004123"/>
    </source>
</evidence>
<feature type="region of interest" description="Disordered" evidence="6">
    <location>
        <begin position="171"/>
        <end position="211"/>
    </location>
</feature>
<dbReference type="PROSITE" id="PS51294">
    <property type="entry name" value="HTH_MYB"/>
    <property type="match status" value="2"/>
</dbReference>
<dbReference type="SUPFAM" id="SSF46689">
    <property type="entry name" value="Homeodomain-like"/>
    <property type="match status" value="1"/>
</dbReference>